<keyword evidence="2 4" id="KW-0251">Elongation factor</keyword>
<evidence type="ECO:0000313" key="9">
    <source>
        <dbReference type="Proteomes" id="UP000192596"/>
    </source>
</evidence>
<gene>
    <name evidence="8" type="ORF">B0A48_15205</name>
</gene>
<keyword evidence="9" id="KW-1185">Reference proteome</keyword>
<dbReference type="SUPFAM" id="SSF54984">
    <property type="entry name" value="eEF-1beta-like"/>
    <property type="match status" value="1"/>
</dbReference>
<feature type="domain" description="Translation elongation factor EF1B beta/delta subunit guanine nucleotide exchange" evidence="6">
    <location>
        <begin position="149"/>
        <end position="235"/>
    </location>
</feature>
<dbReference type="Proteomes" id="UP000192596">
    <property type="component" value="Unassembled WGS sequence"/>
</dbReference>
<evidence type="ECO:0000256" key="1">
    <source>
        <dbReference type="ARBA" id="ARBA00007411"/>
    </source>
</evidence>
<dbReference type="Pfam" id="PF00043">
    <property type="entry name" value="GST_C"/>
    <property type="match status" value="1"/>
</dbReference>
<dbReference type="GO" id="GO:0005085">
    <property type="term" value="F:guanyl-nucleotide exchange factor activity"/>
    <property type="evidence" value="ECO:0007669"/>
    <property type="project" value="TreeGrafter"/>
</dbReference>
<feature type="compositionally biased region" description="Acidic residues" evidence="5">
    <location>
        <begin position="105"/>
        <end position="123"/>
    </location>
</feature>
<dbReference type="PROSITE" id="PS00825">
    <property type="entry name" value="EF1BD_2"/>
    <property type="match status" value="1"/>
</dbReference>
<comment type="caution">
    <text evidence="8">The sequence shown here is derived from an EMBL/GenBank/DDBJ whole genome shotgun (WGS) entry which is preliminary data.</text>
</comment>
<dbReference type="CDD" id="cd00292">
    <property type="entry name" value="EF1B"/>
    <property type="match status" value="1"/>
</dbReference>
<dbReference type="InParanoid" id="A0A1V8SIE9"/>
<feature type="compositionally biased region" description="Basic and acidic residues" evidence="5">
    <location>
        <begin position="95"/>
        <end position="104"/>
    </location>
</feature>
<dbReference type="Pfam" id="PF00736">
    <property type="entry name" value="EF1_GNE"/>
    <property type="match status" value="1"/>
</dbReference>
<dbReference type="SUPFAM" id="SSF47616">
    <property type="entry name" value="GST C-terminal domain-like"/>
    <property type="match status" value="1"/>
</dbReference>
<evidence type="ECO:0000256" key="4">
    <source>
        <dbReference type="RuleBase" id="RU003791"/>
    </source>
</evidence>
<dbReference type="EMBL" id="NAJO01000043">
    <property type="protein sequence ID" value="OQN98859.1"/>
    <property type="molecule type" value="Genomic_DNA"/>
</dbReference>
<dbReference type="AlphaFoldDB" id="A0A1V8SIE9"/>
<dbReference type="InterPro" id="IPR014717">
    <property type="entry name" value="Transl_elong_EF1B/ribsomal_bS6"/>
</dbReference>
<evidence type="ECO:0000256" key="5">
    <source>
        <dbReference type="SAM" id="MobiDB-lite"/>
    </source>
</evidence>
<keyword evidence="3 4" id="KW-0648">Protein biosynthesis</keyword>
<dbReference type="FunCoup" id="A0A1V8SIE9">
    <property type="interactions" value="1383"/>
</dbReference>
<evidence type="ECO:0000256" key="3">
    <source>
        <dbReference type="ARBA" id="ARBA00022917"/>
    </source>
</evidence>
<dbReference type="Gene3D" id="3.30.70.60">
    <property type="match status" value="1"/>
</dbReference>
<feature type="region of interest" description="Disordered" evidence="5">
    <location>
        <begin position="80"/>
        <end position="123"/>
    </location>
</feature>
<dbReference type="Gene3D" id="1.20.1050.130">
    <property type="match status" value="1"/>
</dbReference>
<dbReference type="InterPro" id="IPR001326">
    <property type="entry name" value="Transl_elong_EF1B_B/D_CS"/>
</dbReference>
<protein>
    <recommendedName>
        <fullName evidence="10">Elongation factor 1-beta</fullName>
    </recommendedName>
</protein>
<dbReference type="PANTHER" id="PTHR11595">
    <property type="entry name" value="EF-HAND AND COILED-COIL DOMAIN-CONTAINING FAMILY MEMBER"/>
    <property type="match status" value="1"/>
</dbReference>
<comment type="similarity">
    <text evidence="1 4">Belongs to the EF-1-beta/EF-1-delta family.</text>
</comment>
<dbReference type="OrthoDB" id="331763at2759"/>
<organism evidence="8 9">
    <name type="scientific">Cryoendolithus antarcticus</name>
    <dbReference type="NCBI Taxonomy" id="1507870"/>
    <lineage>
        <taxon>Eukaryota</taxon>
        <taxon>Fungi</taxon>
        <taxon>Dikarya</taxon>
        <taxon>Ascomycota</taxon>
        <taxon>Pezizomycotina</taxon>
        <taxon>Dothideomycetes</taxon>
        <taxon>Dothideomycetidae</taxon>
        <taxon>Cladosporiales</taxon>
        <taxon>Cladosporiaceae</taxon>
        <taxon>Cryoendolithus</taxon>
    </lineage>
</organism>
<dbReference type="STRING" id="1507870.A0A1V8SIE9"/>
<dbReference type="FunFam" id="3.30.70.60:FF:000001">
    <property type="entry name" value="Elongation factor 1-beta 1 like"/>
    <property type="match status" value="1"/>
</dbReference>
<dbReference type="InterPro" id="IPR036282">
    <property type="entry name" value="Glutathione-S-Trfase_C_sf"/>
</dbReference>
<dbReference type="PANTHER" id="PTHR11595:SF21">
    <property type="entry name" value="ELONGATION FACTOR 1-BETA"/>
    <property type="match status" value="1"/>
</dbReference>
<proteinExistence type="inferred from homology"/>
<evidence type="ECO:0000256" key="2">
    <source>
        <dbReference type="ARBA" id="ARBA00022768"/>
    </source>
</evidence>
<dbReference type="InterPro" id="IPR049720">
    <property type="entry name" value="EF1B_bsu/dsu"/>
</dbReference>
<evidence type="ECO:0000313" key="8">
    <source>
        <dbReference type="EMBL" id="OQN98859.1"/>
    </source>
</evidence>
<dbReference type="PROSITE" id="PS00824">
    <property type="entry name" value="EF1BD_1"/>
    <property type="match status" value="1"/>
</dbReference>
<dbReference type="Pfam" id="PF10587">
    <property type="entry name" value="EF-1_beta_acid"/>
    <property type="match status" value="1"/>
</dbReference>
<dbReference type="SMART" id="SM00888">
    <property type="entry name" value="EF1_GNE"/>
    <property type="match status" value="1"/>
</dbReference>
<dbReference type="InterPro" id="IPR004046">
    <property type="entry name" value="GST_C"/>
</dbReference>
<dbReference type="GO" id="GO:0005829">
    <property type="term" value="C:cytosol"/>
    <property type="evidence" value="ECO:0007669"/>
    <property type="project" value="TreeGrafter"/>
</dbReference>
<evidence type="ECO:0000259" key="6">
    <source>
        <dbReference type="SMART" id="SM00888"/>
    </source>
</evidence>
<evidence type="ECO:0008006" key="10">
    <source>
        <dbReference type="Google" id="ProtNLM"/>
    </source>
</evidence>
<accession>A0A1V8SIE9</accession>
<reference evidence="9" key="1">
    <citation type="submission" date="2017-03" db="EMBL/GenBank/DDBJ databases">
        <title>Genomes of endolithic fungi from Antarctica.</title>
        <authorList>
            <person name="Coleine C."/>
            <person name="Masonjones S."/>
            <person name="Stajich J.E."/>
        </authorList>
    </citation>
    <scope>NUCLEOTIDE SEQUENCE [LARGE SCALE GENOMIC DNA]</scope>
    <source>
        <strain evidence="9">CCFEE 5527</strain>
    </source>
</reference>
<sequence>MGFLDFATNAGLSLLDNWVKTRSYILGHTPSQADVKAFQALKSAPAVEQYPHAYRWYKHISSLESEFSALPGDPSKAYTAYGPESSELTLNPAKAPEKEAAKGGDEDDDEVDLFGSDDEEEDAEAAKVREQRLAEYAQKKAGKSKPAAKSIVTMDVKPWDDETDMKELEAAVRGIEKDGLVWGGSKLVPVGFGIKKLQINIVIEDEKISTNDLQEEIEGFEDFVQSTDIAAMQKL</sequence>
<dbReference type="InterPro" id="IPR018940">
    <property type="entry name" value="EF-1_beta_acid_region_euk"/>
</dbReference>
<dbReference type="InterPro" id="IPR036219">
    <property type="entry name" value="eEF-1beta-like_sf"/>
</dbReference>
<dbReference type="InterPro" id="IPR014038">
    <property type="entry name" value="EF1B_bsu/dsu_GNE"/>
</dbReference>
<evidence type="ECO:0000259" key="7">
    <source>
        <dbReference type="SMART" id="SM01182"/>
    </source>
</evidence>
<feature type="domain" description="Elongation factor 1 beta central acidic region eukaryote" evidence="7">
    <location>
        <begin position="113"/>
        <end position="140"/>
    </location>
</feature>
<name>A0A1V8SIE9_9PEZI</name>
<dbReference type="GO" id="GO:0005853">
    <property type="term" value="C:eukaryotic translation elongation factor 1 complex"/>
    <property type="evidence" value="ECO:0007669"/>
    <property type="project" value="InterPro"/>
</dbReference>
<dbReference type="GO" id="GO:0003746">
    <property type="term" value="F:translation elongation factor activity"/>
    <property type="evidence" value="ECO:0007669"/>
    <property type="project" value="UniProtKB-KW"/>
</dbReference>
<dbReference type="SMART" id="SM01182">
    <property type="entry name" value="EF-1_beta_acid"/>
    <property type="match status" value="1"/>
</dbReference>